<evidence type="ECO:0000259" key="19">
    <source>
        <dbReference type="PROSITE" id="PS51194"/>
    </source>
</evidence>
<dbReference type="Proteomes" id="UP000663193">
    <property type="component" value="Chromosome 4"/>
</dbReference>
<evidence type="ECO:0000256" key="14">
    <source>
        <dbReference type="ARBA" id="ARBA00025403"/>
    </source>
</evidence>
<dbReference type="InterPro" id="IPR036389">
    <property type="entry name" value="RNase_III_sf"/>
</dbReference>
<dbReference type="SMART" id="SM00535">
    <property type="entry name" value="RIBOc"/>
    <property type="match status" value="2"/>
</dbReference>
<dbReference type="GO" id="GO:0003723">
    <property type="term" value="F:RNA binding"/>
    <property type="evidence" value="ECO:0007669"/>
    <property type="project" value="UniProtKB-UniRule"/>
</dbReference>
<dbReference type="CDD" id="cd18802">
    <property type="entry name" value="SF2_C_dicer"/>
    <property type="match status" value="1"/>
</dbReference>
<dbReference type="GO" id="GO:0004386">
    <property type="term" value="F:helicase activity"/>
    <property type="evidence" value="ECO:0007669"/>
    <property type="project" value="UniProtKB-KW"/>
</dbReference>
<dbReference type="GO" id="GO:0006396">
    <property type="term" value="P:RNA processing"/>
    <property type="evidence" value="ECO:0007669"/>
    <property type="project" value="InterPro"/>
</dbReference>
<dbReference type="PANTHER" id="PTHR14950:SF37">
    <property type="entry name" value="ENDORIBONUCLEASE DICER"/>
    <property type="match status" value="1"/>
</dbReference>
<gene>
    <name evidence="21" type="ORF">JI435_075420</name>
</gene>
<evidence type="ECO:0000256" key="5">
    <source>
        <dbReference type="ARBA" id="ARBA00022737"/>
    </source>
</evidence>
<evidence type="ECO:0000313" key="22">
    <source>
        <dbReference type="Proteomes" id="UP000663193"/>
    </source>
</evidence>
<dbReference type="Pfam" id="PF00270">
    <property type="entry name" value="DEAD"/>
    <property type="match status" value="1"/>
</dbReference>
<dbReference type="InterPro" id="IPR000999">
    <property type="entry name" value="RNase_III_dom"/>
</dbReference>
<feature type="domain" description="RNase III" evidence="17">
    <location>
        <begin position="1111"/>
        <end position="1287"/>
    </location>
</feature>
<evidence type="ECO:0000256" key="16">
    <source>
        <dbReference type="SAM" id="MobiDB-lite"/>
    </source>
</evidence>
<dbReference type="CDD" id="cd18034">
    <property type="entry name" value="DEXHc_dicer"/>
    <property type="match status" value="1"/>
</dbReference>
<sequence>MESFTDNLQPANDVGTHMADSHDAPFRLRSYQAEMVEESMQSNIICVMDTGSGKTHIAIDRTRAELEICRPDKIVWFLAPTVTLCEQQFAVFKSNLPGYGIQLLSGKDNLDHWTDQGVWDDVLLNIRIVLSTHQVLLDALSHGFVKMRNLSLLIFDEAHHCSLKHPAHRIMSDFYKPRIGTELPRILGLSASPIKTAKVTSEDLQQIERNLCATVKTPKLHRSELLRYVHRPHLMRIDYPVEPQDLQSNMLSFLKSAYTNYDLQKDPWVSELLQQRQQGHDVTKNIHKVFIGGKTYCRDQLRSLALKAEAMSQELGMSVMDWYLRGCITQFSKMVHMSDSQLLDWSADEKRHLLEILRTLPSIDLNSHDIPPMSLGSMSHKLQLLIKFLVAEAKHDPEFTCLVFVEQRVWVACIAEVLAIHPETRDLLRVGTFVGESENSKRKANIASISEPRNQQATLENFRAGKLNLILATSVLEEGIDVSSCHLVVCFESPKNLKSFVQRRGRARKEESKYVIFVPQAGRRRDPESWQSLEEGMKAAYLDDLRQVKLATEKEQQSETGHRNFEVKSTGALLTLDNASQHLHHFCSILGAGPYIDNRPQFEFTEIRPGVITARVILPLTVDPEVRTACALDTWATEKMAKQDAAFEAYKALYVAGLVNDNLLPARQEADDELSELQIPDHRPSLVPVSPTLDPWPLFARHQQQNPHVYYRTRLTLHTVDDKPKHLILLTPKILPDIPELLLYWNSSTKLKIESSWLHDVVLNDEEISELKSVTYKILYSVFHNRMELNRRDFVWLVAPCDESGLLDSRIWLSEWRQHTCLATELIAQNSDWSLWGLVNQKGDARKYTPRSTSMNNQLWLLQLMQLPKRRDFLHPVLESANINDAYTKTDEMAAKDCIVDPVPAPYSVFALLLPSILHRFGMAIIAETLRTTLLGPVALDSAHSLLLTRALKSSAADGNDNYQRLEFLGDCILKFIATVHLMAANPKWPESHLTAKKGRIVSNGFLARATIAAGLDRFMITKSFTGAKWAPRYAGDLLAETGPAVKEERSSKLIADIIESLIGACYTVGGFEKAVLCVQTLLPLEPWISVPAANSILHEAAPAEADLMGLDVLETLIGYTFKKKPLLLEALTHASFSGPHVHCSYERLEFLGDAVLDYIISKRLHAHSPELSHQKMHAIRTATVNASFLAFRLFETTIDEETINKTSMRPESQKRAIWQFLRSGSPSLNANRDNALRQHEQVRDEIIIGLNEAARFPWHLFALTDPPKFLSDMVESVIGAVYIDSLGDILTCEAIVRRLGILDCLDHILCNGVDCLHPKERLGHLAVDKGVQYARVGMNTEPNEGDKMYKCQVKVGGEDVGDVAEGLKRLNAETVAAWKAVGVLESRKDSAIEIVSDVEEFFDADDGGGISLDDP</sequence>
<comment type="cofactor">
    <cofactor evidence="1">
        <name>Mn(2+)</name>
        <dbReference type="ChEBI" id="CHEBI:29035"/>
    </cofactor>
</comment>
<dbReference type="SMART" id="SM00490">
    <property type="entry name" value="HELICc"/>
    <property type="match status" value="1"/>
</dbReference>
<dbReference type="GO" id="GO:0046872">
    <property type="term" value="F:metal ion binding"/>
    <property type="evidence" value="ECO:0007669"/>
    <property type="project" value="UniProtKB-KW"/>
</dbReference>
<reference evidence="22" key="1">
    <citation type="journal article" date="2021" name="BMC Genomics">
        <title>Chromosome-level genome assembly and manually-curated proteome of model necrotroph Parastagonospora nodorum Sn15 reveals a genome-wide trove of candidate effector homologs, and redundancy of virulence-related functions within an accessory chromosome.</title>
        <authorList>
            <person name="Bertazzoni S."/>
            <person name="Jones D.A.B."/>
            <person name="Phan H.T."/>
            <person name="Tan K.-C."/>
            <person name="Hane J.K."/>
        </authorList>
    </citation>
    <scope>NUCLEOTIDE SEQUENCE [LARGE SCALE GENOMIC DNA]</scope>
    <source>
        <strain evidence="22">SN15 / ATCC MYA-4574 / FGSC 10173)</strain>
    </source>
</reference>
<evidence type="ECO:0000256" key="10">
    <source>
        <dbReference type="ARBA" id="ARBA00022842"/>
    </source>
</evidence>
<dbReference type="Gene3D" id="3.40.50.300">
    <property type="entry name" value="P-loop containing nucleotide triphosphate hydrolases"/>
    <property type="match status" value="2"/>
</dbReference>
<keyword evidence="9" id="KW-0067">ATP-binding</keyword>
<keyword evidence="11 15" id="KW-0694">RNA-binding</keyword>
<keyword evidence="13" id="KW-0464">Manganese</keyword>
<dbReference type="VEuPathDB" id="FungiDB:JI435_075420"/>
<evidence type="ECO:0000256" key="8">
    <source>
        <dbReference type="ARBA" id="ARBA00022806"/>
    </source>
</evidence>
<dbReference type="Pfam" id="PF00271">
    <property type="entry name" value="Helicase_C"/>
    <property type="match status" value="1"/>
</dbReference>
<evidence type="ECO:0000313" key="21">
    <source>
        <dbReference type="EMBL" id="QRC94286.1"/>
    </source>
</evidence>
<dbReference type="Gene3D" id="1.10.1520.10">
    <property type="entry name" value="Ribonuclease III domain"/>
    <property type="match status" value="2"/>
</dbReference>
<evidence type="ECO:0000256" key="4">
    <source>
        <dbReference type="ARBA" id="ARBA00022723"/>
    </source>
</evidence>
<dbReference type="SMART" id="SM00487">
    <property type="entry name" value="DEXDc"/>
    <property type="match status" value="1"/>
</dbReference>
<evidence type="ECO:0000256" key="2">
    <source>
        <dbReference type="ARBA" id="ARBA00001946"/>
    </source>
</evidence>
<name>A0A7U2EW97_PHANO</name>
<keyword evidence="10" id="KW-0460">Magnesium</keyword>
<keyword evidence="3" id="KW-0930">Antiviral protein</keyword>
<dbReference type="InterPro" id="IPR027417">
    <property type="entry name" value="P-loop_NTPase"/>
</dbReference>
<evidence type="ECO:0000259" key="17">
    <source>
        <dbReference type="PROSITE" id="PS50142"/>
    </source>
</evidence>
<dbReference type="GO" id="GO:0031047">
    <property type="term" value="P:regulatory ncRNA-mediated gene silencing"/>
    <property type="evidence" value="ECO:0007669"/>
    <property type="project" value="UniProtKB-ARBA"/>
</dbReference>
<organism evidence="21 22">
    <name type="scientific">Phaeosphaeria nodorum (strain SN15 / ATCC MYA-4574 / FGSC 10173)</name>
    <name type="common">Glume blotch fungus</name>
    <name type="synonym">Parastagonospora nodorum</name>
    <dbReference type="NCBI Taxonomy" id="321614"/>
    <lineage>
        <taxon>Eukaryota</taxon>
        <taxon>Fungi</taxon>
        <taxon>Dikarya</taxon>
        <taxon>Ascomycota</taxon>
        <taxon>Pezizomycotina</taxon>
        <taxon>Dothideomycetes</taxon>
        <taxon>Pleosporomycetidae</taxon>
        <taxon>Pleosporales</taxon>
        <taxon>Pleosporineae</taxon>
        <taxon>Phaeosphaeriaceae</taxon>
        <taxon>Parastagonospora</taxon>
    </lineage>
</organism>
<feature type="domain" description="Dicer dsRNA-binding fold" evidence="20">
    <location>
        <begin position="579"/>
        <end position="673"/>
    </location>
</feature>
<evidence type="ECO:0000259" key="18">
    <source>
        <dbReference type="PROSITE" id="PS51192"/>
    </source>
</evidence>
<comment type="function">
    <text evidence="14">Dicer-like endonuclease involved in cleaving double-stranded RNA in the RNA interference (RNAi) pathway. Produces 21 to 25 bp dsRNAs (siRNAs) which target the selective destruction of homologous RNAs leading to sequence-specific suppression of gene expression, called post-transcriptional gene silencing (PTGS). Part of a broad host defense response against viral infection and transposons.</text>
</comment>
<keyword evidence="8" id="KW-0347">Helicase</keyword>
<dbReference type="GO" id="GO:0051607">
    <property type="term" value="P:defense response to virus"/>
    <property type="evidence" value="ECO:0007669"/>
    <property type="project" value="UniProtKB-KW"/>
</dbReference>
<dbReference type="Gene3D" id="3.30.160.380">
    <property type="entry name" value="Dicer dimerisation domain"/>
    <property type="match status" value="1"/>
</dbReference>
<keyword evidence="6" id="KW-0547">Nucleotide-binding</keyword>
<dbReference type="GO" id="GO:0050688">
    <property type="term" value="P:regulation of defense response to virus"/>
    <property type="evidence" value="ECO:0007669"/>
    <property type="project" value="UniProtKB-KW"/>
</dbReference>
<dbReference type="FunFam" id="3.40.50.300:FF:001669">
    <property type="entry name" value="Dicer-like protein 1"/>
    <property type="match status" value="1"/>
</dbReference>
<comment type="cofactor">
    <cofactor evidence="2">
        <name>Mg(2+)</name>
        <dbReference type="ChEBI" id="CHEBI:18420"/>
    </cofactor>
</comment>
<evidence type="ECO:0000256" key="12">
    <source>
        <dbReference type="ARBA" id="ARBA00023118"/>
    </source>
</evidence>
<dbReference type="Pfam" id="PF03368">
    <property type="entry name" value="Dicer_dimer"/>
    <property type="match status" value="1"/>
</dbReference>
<keyword evidence="5" id="KW-0677">Repeat</keyword>
<dbReference type="PANTHER" id="PTHR14950">
    <property type="entry name" value="DICER-RELATED"/>
    <property type="match status" value="1"/>
</dbReference>
<proteinExistence type="inferred from homology"/>
<evidence type="ECO:0000256" key="7">
    <source>
        <dbReference type="ARBA" id="ARBA00022801"/>
    </source>
</evidence>
<dbReference type="PROSITE" id="PS00517">
    <property type="entry name" value="RNASE_3_1"/>
    <property type="match status" value="1"/>
</dbReference>
<dbReference type="GO" id="GO:0005524">
    <property type="term" value="F:ATP binding"/>
    <property type="evidence" value="ECO:0007669"/>
    <property type="project" value="UniProtKB-KW"/>
</dbReference>
<evidence type="ECO:0000259" key="20">
    <source>
        <dbReference type="PROSITE" id="PS51327"/>
    </source>
</evidence>
<dbReference type="OrthoDB" id="416741at2759"/>
<dbReference type="PROSITE" id="PS50142">
    <property type="entry name" value="RNASE_3_2"/>
    <property type="match status" value="2"/>
</dbReference>
<dbReference type="PROSITE" id="PS51327">
    <property type="entry name" value="DICER_DSRBF"/>
    <property type="match status" value="1"/>
</dbReference>
<feature type="compositionally biased region" description="Polar residues" evidence="16">
    <location>
        <begin position="1"/>
        <end position="10"/>
    </location>
</feature>
<protein>
    <submittedName>
        <fullName evidence="21">Dicer-like protein 2</fullName>
    </submittedName>
</protein>
<dbReference type="SUPFAM" id="SSF52540">
    <property type="entry name" value="P-loop containing nucleoside triphosphate hydrolases"/>
    <property type="match status" value="1"/>
</dbReference>
<dbReference type="SUPFAM" id="SSF54768">
    <property type="entry name" value="dsRNA-binding domain-like"/>
    <property type="match status" value="1"/>
</dbReference>
<dbReference type="InterPro" id="IPR038248">
    <property type="entry name" value="Dicer_dimer_sf"/>
</dbReference>
<keyword evidence="12" id="KW-0051">Antiviral defense</keyword>
<evidence type="ECO:0000256" key="11">
    <source>
        <dbReference type="ARBA" id="ARBA00022884"/>
    </source>
</evidence>
<feature type="region of interest" description="Disordered" evidence="16">
    <location>
        <begin position="1"/>
        <end position="20"/>
    </location>
</feature>
<evidence type="ECO:0000256" key="15">
    <source>
        <dbReference type="PROSITE-ProRule" id="PRU00657"/>
    </source>
</evidence>
<dbReference type="FunFam" id="3.40.50.300:FF:002480">
    <property type="entry name" value="Dicer-like protein 2"/>
    <property type="match status" value="1"/>
</dbReference>
<keyword evidence="4" id="KW-0479">Metal-binding</keyword>
<accession>A0A7U2EW97</accession>
<dbReference type="FunFam" id="1.10.1520.10:FF:000032">
    <property type="entry name" value="Dicer-like protein 2"/>
    <property type="match status" value="1"/>
</dbReference>
<dbReference type="Pfam" id="PF00636">
    <property type="entry name" value="Ribonuclease_3"/>
    <property type="match status" value="2"/>
</dbReference>
<dbReference type="PROSITE" id="PS51192">
    <property type="entry name" value="HELICASE_ATP_BIND_1"/>
    <property type="match status" value="1"/>
</dbReference>
<dbReference type="InterPro" id="IPR001650">
    <property type="entry name" value="Helicase_C-like"/>
</dbReference>
<keyword evidence="22" id="KW-1185">Reference proteome</keyword>
<evidence type="ECO:0000256" key="9">
    <source>
        <dbReference type="ARBA" id="ARBA00022840"/>
    </source>
</evidence>
<dbReference type="GO" id="GO:0004525">
    <property type="term" value="F:ribonuclease III activity"/>
    <property type="evidence" value="ECO:0007669"/>
    <property type="project" value="InterPro"/>
</dbReference>
<dbReference type="InterPro" id="IPR011545">
    <property type="entry name" value="DEAD/DEAH_box_helicase_dom"/>
</dbReference>
<feature type="domain" description="Helicase C-terminal" evidence="19">
    <location>
        <begin position="381"/>
        <end position="566"/>
    </location>
</feature>
<dbReference type="InterPro" id="IPR005034">
    <property type="entry name" value="Dicer_dimerisation"/>
</dbReference>
<dbReference type="SUPFAM" id="SSF69065">
    <property type="entry name" value="RNase III domain-like"/>
    <property type="match status" value="2"/>
</dbReference>
<dbReference type="EMBL" id="CP069026">
    <property type="protein sequence ID" value="QRC94286.1"/>
    <property type="molecule type" value="Genomic_DNA"/>
</dbReference>
<dbReference type="InterPro" id="IPR014001">
    <property type="entry name" value="Helicase_ATP-bd"/>
</dbReference>
<keyword evidence="7" id="KW-0378">Hydrolase</keyword>
<evidence type="ECO:0000256" key="13">
    <source>
        <dbReference type="ARBA" id="ARBA00023211"/>
    </source>
</evidence>
<evidence type="ECO:0000256" key="3">
    <source>
        <dbReference type="ARBA" id="ARBA00022721"/>
    </source>
</evidence>
<evidence type="ECO:0000256" key="1">
    <source>
        <dbReference type="ARBA" id="ARBA00001936"/>
    </source>
</evidence>
<feature type="domain" description="Helicase ATP-binding" evidence="18">
    <location>
        <begin position="35"/>
        <end position="211"/>
    </location>
</feature>
<comment type="similarity">
    <text evidence="15">Belongs to the helicase family. Dicer subfamily.</text>
</comment>
<dbReference type="CDD" id="cd00593">
    <property type="entry name" value="RIBOc"/>
    <property type="match status" value="2"/>
</dbReference>
<feature type="domain" description="RNase III" evidence="17">
    <location>
        <begin position="914"/>
        <end position="1071"/>
    </location>
</feature>
<evidence type="ECO:0000256" key="6">
    <source>
        <dbReference type="ARBA" id="ARBA00022741"/>
    </source>
</evidence>
<dbReference type="PROSITE" id="PS51194">
    <property type="entry name" value="HELICASE_CTER"/>
    <property type="match status" value="1"/>
</dbReference>